<feature type="compositionally biased region" description="Basic and acidic residues" evidence="1">
    <location>
        <begin position="24"/>
        <end position="41"/>
    </location>
</feature>
<comment type="caution">
    <text evidence="2">The sequence shown here is derived from an EMBL/GenBank/DDBJ whole genome shotgun (WGS) entry which is preliminary data.</text>
</comment>
<reference evidence="2 3" key="1">
    <citation type="journal article" date="2018" name="Front. Plant Sci.">
        <title>Red Clover (Trifolium pratense) and Zigzag Clover (T. medium) - A Picture of Genomic Similarities and Differences.</title>
        <authorList>
            <person name="Dluhosova J."/>
            <person name="Istvanek J."/>
            <person name="Nedelnik J."/>
            <person name="Repkova J."/>
        </authorList>
    </citation>
    <scope>NUCLEOTIDE SEQUENCE [LARGE SCALE GENOMIC DNA]</scope>
    <source>
        <strain evidence="3">cv. 10/8</strain>
        <tissue evidence="2">Leaf</tissue>
    </source>
</reference>
<name>A0A392UYT0_9FABA</name>
<sequence length="68" mass="6911">GNETGGEVADTSGDSDEVWTTSKGDAESRLRSMSGEDKVDASGRAKDSCKLCVETWDSAGEGGIVGVG</sequence>
<feature type="non-terminal residue" evidence="2">
    <location>
        <position position="1"/>
    </location>
</feature>
<protein>
    <submittedName>
        <fullName evidence="2">Uncharacterized protein</fullName>
    </submittedName>
</protein>
<keyword evidence="3" id="KW-1185">Reference proteome</keyword>
<accession>A0A392UYT0</accession>
<evidence type="ECO:0000256" key="1">
    <source>
        <dbReference type="SAM" id="MobiDB-lite"/>
    </source>
</evidence>
<feature type="region of interest" description="Disordered" evidence="1">
    <location>
        <begin position="1"/>
        <end position="41"/>
    </location>
</feature>
<evidence type="ECO:0000313" key="3">
    <source>
        <dbReference type="Proteomes" id="UP000265520"/>
    </source>
</evidence>
<dbReference type="EMBL" id="LXQA010983022">
    <property type="protein sequence ID" value="MCI79865.1"/>
    <property type="molecule type" value="Genomic_DNA"/>
</dbReference>
<dbReference type="AlphaFoldDB" id="A0A392UYT0"/>
<organism evidence="2 3">
    <name type="scientific">Trifolium medium</name>
    <dbReference type="NCBI Taxonomy" id="97028"/>
    <lineage>
        <taxon>Eukaryota</taxon>
        <taxon>Viridiplantae</taxon>
        <taxon>Streptophyta</taxon>
        <taxon>Embryophyta</taxon>
        <taxon>Tracheophyta</taxon>
        <taxon>Spermatophyta</taxon>
        <taxon>Magnoliopsida</taxon>
        <taxon>eudicotyledons</taxon>
        <taxon>Gunneridae</taxon>
        <taxon>Pentapetalae</taxon>
        <taxon>rosids</taxon>
        <taxon>fabids</taxon>
        <taxon>Fabales</taxon>
        <taxon>Fabaceae</taxon>
        <taxon>Papilionoideae</taxon>
        <taxon>50 kb inversion clade</taxon>
        <taxon>NPAAA clade</taxon>
        <taxon>Hologalegina</taxon>
        <taxon>IRL clade</taxon>
        <taxon>Trifolieae</taxon>
        <taxon>Trifolium</taxon>
    </lineage>
</organism>
<dbReference type="Proteomes" id="UP000265520">
    <property type="component" value="Unassembled WGS sequence"/>
</dbReference>
<evidence type="ECO:0000313" key="2">
    <source>
        <dbReference type="EMBL" id="MCI79865.1"/>
    </source>
</evidence>
<proteinExistence type="predicted"/>